<dbReference type="AlphaFoldDB" id="A0A165XQP5"/>
<dbReference type="OrthoDB" id="5289249at2759"/>
<protein>
    <recommendedName>
        <fullName evidence="2">DUF7330 domain-containing protein</fullName>
    </recommendedName>
</protein>
<dbReference type="Proteomes" id="UP000076798">
    <property type="component" value="Unassembled WGS sequence"/>
</dbReference>
<evidence type="ECO:0000256" key="1">
    <source>
        <dbReference type="SAM" id="MobiDB-lite"/>
    </source>
</evidence>
<organism evidence="3 4">
    <name type="scientific">Sistotremastrum suecicum HHB10207 ss-3</name>
    <dbReference type="NCBI Taxonomy" id="1314776"/>
    <lineage>
        <taxon>Eukaryota</taxon>
        <taxon>Fungi</taxon>
        <taxon>Dikarya</taxon>
        <taxon>Basidiomycota</taxon>
        <taxon>Agaricomycotina</taxon>
        <taxon>Agaricomycetes</taxon>
        <taxon>Sistotremastrales</taxon>
        <taxon>Sistotremastraceae</taxon>
        <taxon>Sistotremastrum</taxon>
    </lineage>
</organism>
<gene>
    <name evidence="3" type="ORF">SISSUDRAFT_541820</name>
</gene>
<name>A0A165XQP5_9AGAM</name>
<feature type="domain" description="DUF7330" evidence="2">
    <location>
        <begin position="81"/>
        <end position="283"/>
    </location>
</feature>
<accession>A0A165XQP5</accession>
<dbReference type="Pfam" id="PF24016">
    <property type="entry name" value="DUF7330"/>
    <property type="match status" value="1"/>
</dbReference>
<evidence type="ECO:0000313" key="3">
    <source>
        <dbReference type="EMBL" id="KZT32442.1"/>
    </source>
</evidence>
<reference evidence="3 4" key="1">
    <citation type="journal article" date="2016" name="Mol. Biol. Evol.">
        <title>Comparative Genomics of Early-Diverging Mushroom-Forming Fungi Provides Insights into the Origins of Lignocellulose Decay Capabilities.</title>
        <authorList>
            <person name="Nagy L.G."/>
            <person name="Riley R."/>
            <person name="Tritt A."/>
            <person name="Adam C."/>
            <person name="Daum C."/>
            <person name="Floudas D."/>
            <person name="Sun H."/>
            <person name="Yadav J.S."/>
            <person name="Pangilinan J."/>
            <person name="Larsson K.H."/>
            <person name="Matsuura K."/>
            <person name="Barry K."/>
            <person name="Labutti K."/>
            <person name="Kuo R."/>
            <person name="Ohm R.A."/>
            <person name="Bhattacharya S.S."/>
            <person name="Shirouzu T."/>
            <person name="Yoshinaga Y."/>
            <person name="Martin F.M."/>
            <person name="Grigoriev I.V."/>
            <person name="Hibbett D.S."/>
        </authorList>
    </citation>
    <scope>NUCLEOTIDE SEQUENCE [LARGE SCALE GENOMIC DNA]</scope>
    <source>
        <strain evidence="3 4">HHB10207 ss-3</strain>
    </source>
</reference>
<dbReference type="EMBL" id="KV428333">
    <property type="protein sequence ID" value="KZT32442.1"/>
    <property type="molecule type" value="Genomic_DNA"/>
</dbReference>
<keyword evidence="4" id="KW-1185">Reference proteome</keyword>
<feature type="region of interest" description="Disordered" evidence="1">
    <location>
        <begin position="1"/>
        <end position="26"/>
    </location>
</feature>
<evidence type="ECO:0000313" key="4">
    <source>
        <dbReference type="Proteomes" id="UP000076798"/>
    </source>
</evidence>
<dbReference type="InterPro" id="IPR055754">
    <property type="entry name" value="DUF7330"/>
</dbReference>
<feature type="compositionally biased region" description="Low complexity" evidence="1">
    <location>
        <begin position="7"/>
        <end position="16"/>
    </location>
</feature>
<sequence>MDDDKSAAAQSSVSKSPNPSHLEMMSEKSHYDLPTYPPIEIENPKTILATPSLVPAPYREHEQEHEYAPAALRPPHTPPTNFLRIETGTRDIFGSWRIDTSLDIPESFMYLDPDRRTAPHDHLILSTLDATSRRRRIGGSPRPCHIDAKVELVRYTWSRRAYLDVWSSGRINFGVTRPNGQRFSLYTYSKGTETQMVFIPRTFFGPIRAERKYEASSIAGDRLDIRFSPSVTAELLIFSNQDMSRSYFLGPFAEAHYDRHSWRGDQLILFTDAGTIVVQYDDEEWSPFW</sequence>
<proteinExistence type="predicted"/>
<evidence type="ECO:0000259" key="2">
    <source>
        <dbReference type="Pfam" id="PF24016"/>
    </source>
</evidence>